<evidence type="ECO:0000313" key="6">
    <source>
        <dbReference type="EMBL" id="EOA12195.1"/>
    </source>
</evidence>
<evidence type="ECO:0000256" key="1">
    <source>
        <dbReference type="ARBA" id="ARBA00005234"/>
    </source>
</evidence>
<dbReference type="PROSITE" id="PS50600">
    <property type="entry name" value="ULP_PROTEASE"/>
    <property type="match status" value="1"/>
</dbReference>
<dbReference type="InterPro" id="IPR003653">
    <property type="entry name" value="Peptidase_C48_C"/>
</dbReference>
<evidence type="ECO:0000259" key="5">
    <source>
        <dbReference type="PROSITE" id="PS50600"/>
    </source>
</evidence>
<dbReference type="Proteomes" id="UP000029121">
    <property type="component" value="Unassembled WGS sequence"/>
</dbReference>
<dbReference type="AlphaFoldDB" id="R0GIS7"/>
<keyword evidence="2" id="KW-0645">Protease</keyword>
<name>R0GIS7_9BRAS</name>
<reference evidence="7" key="1">
    <citation type="journal article" date="2013" name="Nat. Genet.">
        <title>The Capsella rubella genome and the genomic consequences of rapid mating system evolution.</title>
        <authorList>
            <person name="Slotte T."/>
            <person name="Hazzouri K.M."/>
            <person name="Agren J.A."/>
            <person name="Koenig D."/>
            <person name="Maumus F."/>
            <person name="Guo Y.L."/>
            <person name="Steige K."/>
            <person name="Platts A.E."/>
            <person name="Escobar J.S."/>
            <person name="Newman L.K."/>
            <person name="Wang W."/>
            <person name="Mandakova T."/>
            <person name="Vello E."/>
            <person name="Smith L.M."/>
            <person name="Henz S.R."/>
            <person name="Steffen J."/>
            <person name="Takuno S."/>
            <person name="Brandvain Y."/>
            <person name="Coop G."/>
            <person name="Andolfatto P."/>
            <person name="Hu T.T."/>
            <person name="Blanchette M."/>
            <person name="Clark R.M."/>
            <person name="Quesneville H."/>
            <person name="Nordborg M."/>
            <person name="Gaut B.S."/>
            <person name="Lysak M.A."/>
            <person name="Jenkins J."/>
            <person name="Grimwood J."/>
            <person name="Chapman J."/>
            <person name="Prochnik S."/>
            <person name="Shu S."/>
            <person name="Rokhsar D."/>
            <person name="Schmutz J."/>
            <person name="Weigel D."/>
            <person name="Wright S.I."/>
        </authorList>
    </citation>
    <scope>NUCLEOTIDE SEQUENCE [LARGE SCALE GENOMIC DNA]</scope>
    <source>
        <strain evidence="7">cv. Monte Gargano</strain>
    </source>
</reference>
<organism evidence="6 7">
    <name type="scientific">Capsella rubella</name>
    <dbReference type="NCBI Taxonomy" id="81985"/>
    <lineage>
        <taxon>Eukaryota</taxon>
        <taxon>Viridiplantae</taxon>
        <taxon>Streptophyta</taxon>
        <taxon>Embryophyta</taxon>
        <taxon>Tracheophyta</taxon>
        <taxon>Spermatophyta</taxon>
        <taxon>Magnoliopsida</taxon>
        <taxon>eudicotyledons</taxon>
        <taxon>Gunneridae</taxon>
        <taxon>Pentapetalae</taxon>
        <taxon>rosids</taxon>
        <taxon>malvids</taxon>
        <taxon>Brassicales</taxon>
        <taxon>Brassicaceae</taxon>
        <taxon>Camelineae</taxon>
        <taxon>Capsella</taxon>
    </lineage>
</organism>
<dbReference type="GO" id="GO:0008234">
    <property type="term" value="F:cysteine-type peptidase activity"/>
    <property type="evidence" value="ECO:0007669"/>
    <property type="project" value="InterPro"/>
</dbReference>
<feature type="region of interest" description="Disordered" evidence="4">
    <location>
        <begin position="95"/>
        <end position="142"/>
    </location>
</feature>
<accession>R0GIS7</accession>
<dbReference type="SUPFAM" id="SSF54001">
    <property type="entry name" value="Cysteine proteinases"/>
    <property type="match status" value="1"/>
</dbReference>
<dbReference type="Pfam" id="PF02902">
    <property type="entry name" value="Peptidase_C48"/>
    <property type="match status" value="1"/>
</dbReference>
<feature type="domain" description="Ubiquitin-like protease family profile" evidence="5">
    <location>
        <begin position="147"/>
        <end position="337"/>
    </location>
</feature>
<proteinExistence type="inferred from homology"/>
<evidence type="ECO:0000256" key="3">
    <source>
        <dbReference type="ARBA" id="ARBA00022801"/>
    </source>
</evidence>
<dbReference type="Gene3D" id="3.40.395.10">
    <property type="entry name" value="Adenoviral Proteinase, Chain A"/>
    <property type="match status" value="1"/>
</dbReference>
<evidence type="ECO:0000256" key="4">
    <source>
        <dbReference type="SAM" id="MobiDB-lite"/>
    </source>
</evidence>
<dbReference type="STRING" id="81985.R0GIS7"/>
<protein>
    <recommendedName>
        <fullName evidence="5">Ubiquitin-like protease family profile domain-containing protein</fullName>
    </recommendedName>
</protein>
<keyword evidence="7" id="KW-1185">Reference proteome</keyword>
<dbReference type="GO" id="GO:0006508">
    <property type="term" value="P:proteolysis"/>
    <property type="evidence" value="ECO:0007669"/>
    <property type="project" value="UniProtKB-KW"/>
</dbReference>
<dbReference type="InterPro" id="IPR038765">
    <property type="entry name" value="Papain-like_cys_pep_sf"/>
</dbReference>
<keyword evidence="3" id="KW-0378">Hydrolase</keyword>
<sequence length="337" mass="38426">MNRCFRKRTLMKLNSVLMEQAFHLNKGESQINMQKTHDMEAPLTLPPEITEDDAPAPPQTEVINSEPHISQETRVPDTGVDEIFSSQSRTLVIFEVSGEVSEDTESEERTEGDDNESEEGTAGDESDKEHIDVSDSSPARPRERGVLSVFEVELMCLVLNTRTPSISYQPDLLPRVDREVLKSFMKTLKAVPNTRHEQVLSIERSRVLSPWLANYLQGKYKTFSVAKIKTRVRWDDQLQRSLNGSPSQWFDLWDMLYIPMIWGDSHWVGLAISLPNWSIDILDPNVLLNSDSNVGNYMAPVVEMLPYIIHKFCNPPCDSKSWLSTFQVVSPKRCLCQ</sequence>
<evidence type="ECO:0000313" key="7">
    <source>
        <dbReference type="Proteomes" id="UP000029121"/>
    </source>
</evidence>
<feature type="compositionally biased region" description="Acidic residues" evidence="4">
    <location>
        <begin position="100"/>
        <end position="124"/>
    </location>
</feature>
<gene>
    <name evidence="6" type="ORF">CARUB_v10012784mg</name>
</gene>
<comment type="similarity">
    <text evidence="1">Belongs to the peptidase C48 family.</text>
</comment>
<evidence type="ECO:0000256" key="2">
    <source>
        <dbReference type="ARBA" id="ARBA00022670"/>
    </source>
</evidence>
<dbReference type="EMBL" id="KB870831">
    <property type="protein sequence ID" value="EOA12195.1"/>
    <property type="molecule type" value="Genomic_DNA"/>
</dbReference>
<feature type="region of interest" description="Disordered" evidence="4">
    <location>
        <begin position="47"/>
        <end position="77"/>
    </location>
</feature>